<feature type="transmembrane region" description="Helical" evidence="1">
    <location>
        <begin position="45"/>
        <end position="67"/>
    </location>
</feature>
<accession>A0A2I1K3T9</accession>
<proteinExistence type="predicted"/>
<evidence type="ECO:0000313" key="3">
    <source>
        <dbReference type="Proteomes" id="UP000234384"/>
    </source>
</evidence>
<keyword evidence="1" id="KW-0472">Membrane</keyword>
<dbReference type="OrthoDB" id="3169575at2"/>
<feature type="transmembrane region" description="Helical" evidence="1">
    <location>
        <begin position="95"/>
        <end position="119"/>
    </location>
</feature>
<name>A0A2I1K3T9_9LACT</name>
<feature type="transmembrane region" description="Helical" evidence="1">
    <location>
        <begin position="21"/>
        <end position="39"/>
    </location>
</feature>
<dbReference type="AlphaFoldDB" id="A0A2I1K3T9"/>
<comment type="caution">
    <text evidence="2">The sequence shown here is derived from an EMBL/GenBank/DDBJ whole genome shotgun (WGS) entry which is preliminary data.</text>
</comment>
<evidence type="ECO:0000313" key="2">
    <source>
        <dbReference type="EMBL" id="PKY90324.1"/>
    </source>
</evidence>
<sequence>MKDVTRASIFKPAQRSMRFNARWLYIPFILGILLYYYIVLPPIHYASMAFWMFLLIITAGILVIELLNDSLQVVKKASWGQYRQAFKQLSWKYRLLILPWPIILVVGIVSNLIFSPFFMSNKYANMIDVHQEDFAEDFPETDVSQIPLVDRDTAVRLGNRQLGNLTELVSQFVPSPDYTQININSHPYRVTPLEYAGFFRWVNNFKKGIPHYLQIDNVTGEVQLKTPEQPIRYSYSELLNRNVLRHLRFNYPFTLFNAPAFEVDDEGTPYYIASTYGRNFFLREPEVTGVITVNAMTGETQHYPLESIPTWIDRVYPANLIIHQLTMRGHYSNGFFNYYFAQNGVTEPTEGYNYLPMDDDLYLYTGITSVVADDSNIGFMLVNLRTKDATFYPLSAAEEFSTMDSAEGSVQEKEYKATFPLLINIEGRPLYILTLKDQSGLIKAYALIDAQNYQKVYVESSVNKLMQTYALENSIEVEEIEFEDGDLNHVEGLIQSIQAAVVDGNTMYYFTIDGKIYKANIKLADFLPFLEEGQSISIFTTEDGMVQKIETEASGE</sequence>
<gene>
    <name evidence="2" type="ORF">CYJ57_02510</name>
</gene>
<dbReference type="Proteomes" id="UP000234384">
    <property type="component" value="Unassembled WGS sequence"/>
</dbReference>
<keyword evidence="1" id="KW-0812">Transmembrane</keyword>
<dbReference type="EMBL" id="PKHE01000004">
    <property type="protein sequence ID" value="PKY90324.1"/>
    <property type="molecule type" value="Genomic_DNA"/>
</dbReference>
<dbReference type="RefSeq" id="WP_101953944.1">
    <property type="nucleotide sequence ID" value="NZ_PKHE01000004.1"/>
</dbReference>
<organism evidence="2 3">
    <name type="scientific">Falseniella ignava</name>
    <dbReference type="NCBI Taxonomy" id="137730"/>
    <lineage>
        <taxon>Bacteria</taxon>
        <taxon>Bacillati</taxon>
        <taxon>Bacillota</taxon>
        <taxon>Bacilli</taxon>
        <taxon>Lactobacillales</taxon>
        <taxon>Aerococcaceae</taxon>
        <taxon>Falseniella</taxon>
    </lineage>
</organism>
<evidence type="ECO:0000256" key="1">
    <source>
        <dbReference type="SAM" id="Phobius"/>
    </source>
</evidence>
<keyword evidence="1" id="KW-1133">Transmembrane helix</keyword>
<protein>
    <submittedName>
        <fullName evidence="2">Uncharacterized protein</fullName>
    </submittedName>
</protein>
<reference evidence="2 3" key="1">
    <citation type="submission" date="2017-12" db="EMBL/GenBank/DDBJ databases">
        <title>Phylogenetic diversity of female urinary microbiome.</title>
        <authorList>
            <person name="Thomas-White K."/>
            <person name="Wolfe A.J."/>
        </authorList>
    </citation>
    <scope>NUCLEOTIDE SEQUENCE [LARGE SCALE GENOMIC DNA]</scope>
    <source>
        <strain evidence="2 3">UMB0898</strain>
    </source>
</reference>